<evidence type="ECO:0000256" key="1">
    <source>
        <dbReference type="ARBA" id="ARBA00008950"/>
    </source>
</evidence>
<sequence>MASEASPILIFGGPYSNLAATEAIERAAQQRNIPPQQIICTGDIIAYCADAAETTSRIQRWGIPVVMGNCEESIAEGAMDCGCGFDEGSACSLLSISWYNYALKQVSDDARQWMGQLPRNIRFTLQGRNFHVIHGGVEQINRFIFADSDASLLEEEMAMTDADVVIGGHCGIPFARRIGERHWLNAGVIGMPANDGTADSWYMLITPGPDAIKVSWHRLSYPAEASQQAMTDAGLNTPYREALASGLWPSVDLLPESQKAVTGQRLELADYLI</sequence>
<evidence type="ECO:0000259" key="2">
    <source>
        <dbReference type="Pfam" id="PF12850"/>
    </source>
</evidence>
<name>A0A1T1HDM5_OCELI</name>
<comment type="caution">
    <text evidence="3">The sequence shown here is derived from an EMBL/GenBank/DDBJ whole genome shotgun (WGS) entry which is preliminary data.</text>
</comment>
<protein>
    <submittedName>
        <fullName evidence="3">Diadenosine tetraphosphatase</fullName>
    </submittedName>
</protein>
<keyword evidence="4" id="KW-1185">Reference proteome</keyword>
<dbReference type="SUPFAM" id="SSF56300">
    <property type="entry name" value="Metallo-dependent phosphatases"/>
    <property type="match status" value="1"/>
</dbReference>
<dbReference type="STRING" id="966.BTA35_0205500"/>
<dbReference type="AlphaFoldDB" id="A0A1T1HDM5"/>
<comment type="similarity">
    <text evidence="1">Belongs to the metallophosphoesterase superfamily. YfcE family.</text>
</comment>
<accession>A0A1T1HDM5</accession>
<evidence type="ECO:0000313" key="4">
    <source>
        <dbReference type="Proteomes" id="UP000190064"/>
    </source>
</evidence>
<organism evidence="3 4">
    <name type="scientific">Oceanospirillum linum</name>
    <dbReference type="NCBI Taxonomy" id="966"/>
    <lineage>
        <taxon>Bacteria</taxon>
        <taxon>Pseudomonadati</taxon>
        <taxon>Pseudomonadota</taxon>
        <taxon>Gammaproteobacteria</taxon>
        <taxon>Oceanospirillales</taxon>
        <taxon>Oceanospirillaceae</taxon>
        <taxon>Oceanospirillum</taxon>
    </lineage>
</organism>
<dbReference type="InterPro" id="IPR029052">
    <property type="entry name" value="Metallo-depent_PP-like"/>
</dbReference>
<dbReference type="InterPro" id="IPR024654">
    <property type="entry name" value="Calcineurin-like_PHP_lpxH"/>
</dbReference>
<reference evidence="3" key="1">
    <citation type="submission" date="2017-02" db="EMBL/GenBank/DDBJ databases">
        <title>Draft Genome Sequence of the Salt Water Bacterium Oceanospirillum linum ATCC 11336.</title>
        <authorList>
            <person name="Trachtenberg A.M."/>
            <person name="Carney J.G."/>
            <person name="Linnane J.D."/>
            <person name="Rheaume B.A."/>
            <person name="Pitts N.L."/>
            <person name="Mykles D.L."/>
            <person name="Maclea K.S."/>
        </authorList>
    </citation>
    <scope>NUCLEOTIDE SEQUENCE [LARGE SCALE GENOMIC DNA]</scope>
    <source>
        <strain evidence="3">ATCC 11336</strain>
    </source>
</reference>
<evidence type="ECO:0000313" key="3">
    <source>
        <dbReference type="EMBL" id="OOV87925.1"/>
    </source>
</evidence>
<gene>
    <name evidence="3" type="ORF">BTA35_0205500</name>
</gene>
<feature type="domain" description="Calcineurin-like phosphoesterase" evidence="2">
    <location>
        <begin position="23"/>
        <end position="197"/>
    </location>
</feature>
<dbReference type="PIRSF" id="PIRSF000883">
    <property type="entry name" value="Pesterase_MJ0912"/>
    <property type="match status" value="1"/>
</dbReference>
<dbReference type="Gene3D" id="3.60.21.10">
    <property type="match status" value="1"/>
</dbReference>
<dbReference type="Proteomes" id="UP000190064">
    <property type="component" value="Unassembled WGS sequence"/>
</dbReference>
<dbReference type="CDD" id="cd00838">
    <property type="entry name" value="MPP_superfamily"/>
    <property type="match status" value="1"/>
</dbReference>
<dbReference type="Pfam" id="PF12850">
    <property type="entry name" value="Metallophos_2"/>
    <property type="match status" value="1"/>
</dbReference>
<dbReference type="EMBL" id="MTSD02000002">
    <property type="protein sequence ID" value="OOV87925.1"/>
    <property type="molecule type" value="Genomic_DNA"/>
</dbReference>
<dbReference type="InterPro" id="IPR011152">
    <property type="entry name" value="Pesterase_MJ0912"/>
</dbReference>
<proteinExistence type="inferred from homology"/>